<protein>
    <submittedName>
        <fullName evidence="1">GNAT family N-acetyltransferase</fullName>
    </submittedName>
</protein>
<keyword evidence="1" id="KW-0808">Transferase</keyword>
<dbReference type="Gene3D" id="3.40.630.30">
    <property type="match status" value="1"/>
</dbReference>
<dbReference type="SUPFAM" id="SSF55729">
    <property type="entry name" value="Acyl-CoA N-acyltransferases (Nat)"/>
    <property type="match status" value="1"/>
</dbReference>
<name>A0A7T2LMS7_9SPHN</name>
<evidence type="ECO:0000313" key="2">
    <source>
        <dbReference type="Proteomes" id="UP000594873"/>
    </source>
</evidence>
<dbReference type="Proteomes" id="UP000594873">
    <property type="component" value="Chromosome"/>
</dbReference>
<reference evidence="1 2" key="1">
    <citation type="submission" date="2020-11" db="EMBL/GenBank/DDBJ databases">
        <title>Genome seq and assembly of Sphingosinicella sp.</title>
        <authorList>
            <person name="Chhetri G."/>
        </authorList>
    </citation>
    <scope>NUCLEOTIDE SEQUENCE [LARGE SCALE GENOMIC DNA]</scope>
    <source>
        <strain evidence="1 2">UDD2</strain>
    </source>
</reference>
<proteinExistence type="predicted"/>
<gene>
    <name evidence="1" type="ORF">IC614_03070</name>
</gene>
<organism evidence="1 2">
    <name type="scientific">Allosphingosinicella flava</name>
    <dbReference type="NCBI Taxonomy" id="2771430"/>
    <lineage>
        <taxon>Bacteria</taxon>
        <taxon>Pseudomonadati</taxon>
        <taxon>Pseudomonadota</taxon>
        <taxon>Alphaproteobacteria</taxon>
        <taxon>Sphingomonadales</taxon>
        <taxon>Sphingomonadaceae</taxon>
        <taxon>Allosphingosinicella</taxon>
    </lineage>
</organism>
<evidence type="ECO:0000313" key="1">
    <source>
        <dbReference type="EMBL" id="QPQ55598.1"/>
    </source>
</evidence>
<dbReference type="GO" id="GO:0016740">
    <property type="term" value="F:transferase activity"/>
    <property type="evidence" value="ECO:0007669"/>
    <property type="project" value="UniProtKB-KW"/>
</dbReference>
<dbReference type="InterPro" id="IPR016181">
    <property type="entry name" value="Acyl_CoA_acyltransferase"/>
</dbReference>
<dbReference type="EMBL" id="CP065592">
    <property type="protein sequence ID" value="QPQ55598.1"/>
    <property type="molecule type" value="Genomic_DNA"/>
</dbReference>
<dbReference type="KEGG" id="sflv:IC614_03070"/>
<dbReference type="AlphaFoldDB" id="A0A7T2LMS7"/>
<accession>A0A7T2LMS7</accession>
<sequence>MKLAVEPLSDADAINGILQHETIAPKLRHDGREPGYIDHPAASYYGAYIDNRLVGVFLAIRFSKWEVQVHVGLLPEAIRYGRSLADLFLAQVFVGQEVQRATGYVLSTLPTAANFCRKLGFEHEGTRRQACRVNGALVDIHILGLTRENWQLRAESH</sequence>
<dbReference type="RefSeq" id="WP_200972270.1">
    <property type="nucleotide sequence ID" value="NZ_CP065592.1"/>
</dbReference>
<keyword evidence="2" id="KW-1185">Reference proteome</keyword>